<keyword evidence="10" id="KW-1185">Reference proteome</keyword>
<dbReference type="Gene3D" id="3.40.630.30">
    <property type="match status" value="1"/>
</dbReference>
<dbReference type="Proteomes" id="UP000039324">
    <property type="component" value="Unassembled WGS sequence"/>
</dbReference>
<dbReference type="InterPro" id="IPR019467">
    <property type="entry name" value="Hat1_N"/>
</dbReference>
<evidence type="ECO:0000313" key="10">
    <source>
        <dbReference type="Proteomes" id="UP000039324"/>
    </source>
</evidence>
<evidence type="ECO:0000313" key="11">
    <source>
        <dbReference type="Proteomes" id="UP000290189"/>
    </source>
</evidence>
<evidence type="ECO:0000256" key="2">
    <source>
        <dbReference type="ARBA" id="ARBA00013184"/>
    </source>
</evidence>
<dbReference type="Gene3D" id="3.90.360.10">
    <property type="entry name" value="Histone acetyl transferase 1 (HAT1), N-terminal domain"/>
    <property type="match status" value="1"/>
</dbReference>
<comment type="catalytic activity">
    <reaction evidence="5">
        <text>L-lysyl-[protein] + acetyl-CoA = N(6)-acetyl-L-lysyl-[protein] + CoA + H(+)</text>
        <dbReference type="Rhea" id="RHEA:45948"/>
        <dbReference type="Rhea" id="RHEA-COMP:9752"/>
        <dbReference type="Rhea" id="RHEA-COMP:10731"/>
        <dbReference type="ChEBI" id="CHEBI:15378"/>
        <dbReference type="ChEBI" id="CHEBI:29969"/>
        <dbReference type="ChEBI" id="CHEBI:57287"/>
        <dbReference type="ChEBI" id="CHEBI:57288"/>
        <dbReference type="ChEBI" id="CHEBI:61930"/>
        <dbReference type="EC" id="2.3.1.48"/>
    </reaction>
</comment>
<name>A0A0G4J5G6_PLABS</name>
<dbReference type="InterPro" id="IPR016181">
    <property type="entry name" value="Acyl_CoA_acyltransferase"/>
</dbReference>
<keyword evidence="3" id="KW-0808">Transferase</keyword>
<dbReference type="OMA" id="WTCDAND"/>
<evidence type="ECO:0000259" key="7">
    <source>
        <dbReference type="PROSITE" id="PS51186"/>
    </source>
</evidence>
<accession>A0A0G4J5G6</accession>
<keyword evidence="9" id="KW-0496">Mitochondrion</keyword>
<dbReference type="Pfam" id="PF00583">
    <property type="entry name" value="Acetyltransf_1"/>
    <property type="match status" value="1"/>
</dbReference>
<organism evidence="8 10">
    <name type="scientific">Plasmodiophora brassicae</name>
    <name type="common">Clubroot disease agent</name>
    <dbReference type="NCBI Taxonomy" id="37360"/>
    <lineage>
        <taxon>Eukaryota</taxon>
        <taxon>Sar</taxon>
        <taxon>Rhizaria</taxon>
        <taxon>Endomyxa</taxon>
        <taxon>Phytomyxea</taxon>
        <taxon>Plasmodiophorida</taxon>
        <taxon>Plasmodiophoridae</taxon>
        <taxon>Plasmodiophora</taxon>
    </lineage>
</organism>
<dbReference type="InterPro" id="IPR000182">
    <property type="entry name" value="GNAT_dom"/>
</dbReference>
<evidence type="ECO:0000256" key="4">
    <source>
        <dbReference type="ARBA" id="ARBA00023315"/>
    </source>
</evidence>
<dbReference type="OrthoDB" id="10253098at2759"/>
<evidence type="ECO:0000256" key="3">
    <source>
        <dbReference type="ARBA" id="ARBA00022679"/>
    </source>
</evidence>
<dbReference type="InterPro" id="IPR017380">
    <property type="entry name" value="Hist_AcTrfase_B-typ_cat-su"/>
</dbReference>
<evidence type="ECO:0000313" key="8">
    <source>
        <dbReference type="EMBL" id="CEP02752.1"/>
    </source>
</evidence>
<feature type="region of interest" description="Disordered" evidence="6">
    <location>
        <begin position="283"/>
        <end position="302"/>
    </location>
</feature>
<dbReference type="AlphaFoldDB" id="A0A0G4J5G6"/>
<evidence type="ECO:0000256" key="1">
    <source>
        <dbReference type="ARBA" id="ARBA00010543"/>
    </source>
</evidence>
<protein>
    <recommendedName>
        <fullName evidence="2">histone acetyltransferase</fullName>
        <ecNumber evidence="2">2.3.1.48</ecNumber>
    </recommendedName>
</protein>
<sequence length="401" mass="46375">MEVDARSVIHFQLVRDPSELDRGRSVKQRFAYSPEFVHQIFQDEKIKGHESPLLTMHFAAHSLYLLGPDFVSIRQSSDADDVLGALEAFLPNQPDFATLDQDVFIKKLKEPFAPLGKLIASYECVEAPDTDPVPFFIRKADFAMKGVRKLHERLRFHATCFIENASFIDDSDDKWSLLLLYRQRQPSESVNASKFVDICGYVTVYSFYAHPGGERHRLSQIIVFPPYQRQGHGRRLLQAVYDNAIECGCFEVTVEDPAPAFQRLRDVLDLQRIVGAGFFARSDSSDVSKSPGTRRKRQRTSSFPNALEKWDARYAKDIREQLKIPISQIRRLYEMLKLQELRSNDDEQAWTAYRLEVKRRLQREVLGGVRRNVEDRKKILADLYDDTIKEYDHVLASVEQI</sequence>
<feature type="domain" description="N-acetyltransferase" evidence="7">
    <location>
        <begin position="145"/>
        <end position="319"/>
    </location>
</feature>
<reference evidence="9 11" key="2">
    <citation type="submission" date="2018-03" db="EMBL/GenBank/DDBJ databases">
        <authorList>
            <person name="Fogelqvist J."/>
        </authorList>
    </citation>
    <scope>NUCLEOTIDE SEQUENCE [LARGE SCALE GENOMIC DNA]</scope>
</reference>
<dbReference type="GO" id="GO:0004402">
    <property type="term" value="F:histone acetyltransferase activity"/>
    <property type="evidence" value="ECO:0007669"/>
    <property type="project" value="InterPro"/>
</dbReference>
<dbReference type="EMBL" id="CDSF01000133">
    <property type="protein sequence ID" value="CEP02752.1"/>
    <property type="molecule type" value="Genomic_DNA"/>
</dbReference>
<gene>
    <name evidence="8" type="ORF">PBRA_002718</name>
    <name evidence="9" type="ORF">PLBR_LOCUS2087</name>
</gene>
<dbReference type="Pfam" id="PF10394">
    <property type="entry name" value="Hat1_N"/>
    <property type="match status" value="1"/>
</dbReference>
<dbReference type="CDD" id="cd04301">
    <property type="entry name" value="NAT_SF"/>
    <property type="match status" value="1"/>
</dbReference>
<dbReference type="Proteomes" id="UP000290189">
    <property type="component" value="Unassembled WGS sequence"/>
</dbReference>
<dbReference type="InterPro" id="IPR037113">
    <property type="entry name" value="Hat1_N_sf"/>
</dbReference>
<dbReference type="EMBL" id="OVEO01000003">
    <property type="protein sequence ID" value="SPQ94872.1"/>
    <property type="molecule type" value="Genomic_DNA"/>
</dbReference>
<dbReference type="GO" id="GO:0005634">
    <property type="term" value="C:nucleus"/>
    <property type="evidence" value="ECO:0007669"/>
    <property type="project" value="InterPro"/>
</dbReference>
<reference evidence="8 10" key="1">
    <citation type="submission" date="2015-02" db="EMBL/GenBank/DDBJ databases">
        <authorList>
            <person name="Chooi Y.-H."/>
        </authorList>
    </citation>
    <scope>NUCLEOTIDE SEQUENCE [LARGE SCALE GENOMIC DNA]</scope>
    <source>
        <strain evidence="8">E3</strain>
    </source>
</reference>
<proteinExistence type="inferred from homology"/>
<dbReference type="GO" id="GO:0031509">
    <property type="term" value="P:subtelomeric heterochromatin formation"/>
    <property type="evidence" value="ECO:0007669"/>
    <property type="project" value="InterPro"/>
</dbReference>
<dbReference type="GO" id="GO:0000781">
    <property type="term" value="C:chromosome, telomeric region"/>
    <property type="evidence" value="ECO:0007669"/>
    <property type="project" value="GOC"/>
</dbReference>
<geneLocation type="mitochondrion" evidence="9"/>
<evidence type="ECO:0000313" key="9">
    <source>
        <dbReference type="EMBL" id="SPQ94872.1"/>
    </source>
</evidence>
<dbReference type="PANTHER" id="PTHR12046">
    <property type="entry name" value="HISTONE ACETYLTRANSFERASE TYPE B CATALYTIC SUBUNIT"/>
    <property type="match status" value="1"/>
</dbReference>
<dbReference type="PROSITE" id="PS51186">
    <property type="entry name" value="GNAT"/>
    <property type="match status" value="1"/>
</dbReference>
<evidence type="ECO:0000256" key="5">
    <source>
        <dbReference type="ARBA" id="ARBA00048017"/>
    </source>
</evidence>
<keyword evidence="4" id="KW-0012">Acyltransferase</keyword>
<evidence type="ECO:0000256" key="6">
    <source>
        <dbReference type="SAM" id="MobiDB-lite"/>
    </source>
</evidence>
<dbReference type="EC" id="2.3.1.48" evidence="2"/>
<comment type="similarity">
    <text evidence="1">Belongs to the HAT1 family.</text>
</comment>
<dbReference type="STRING" id="37360.A0A0G4J5G6"/>
<dbReference type="SUPFAM" id="SSF55729">
    <property type="entry name" value="Acyl-CoA N-acyltransferases (Nat)"/>
    <property type="match status" value="1"/>
</dbReference>